<name>A0ABT1RVQ4_9FIRM</name>
<dbReference type="Proteomes" id="UP001524473">
    <property type="component" value="Unassembled WGS sequence"/>
</dbReference>
<protein>
    <submittedName>
        <fullName evidence="2">Hpt domain-containing protein</fullName>
    </submittedName>
</protein>
<dbReference type="EMBL" id="JANFZH010000003">
    <property type="protein sequence ID" value="MCQ4838693.1"/>
    <property type="molecule type" value="Genomic_DNA"/>
</dbReference>
<dbReference type="Pfam" id="PF01627">
    <property type="entry name" value="Hpt"/>
    <property type="match status" value="1"/>
</dbReference>
<evidence type="ECO:0000313" key="2">
    <source>
        <dbReference type="EMBL" id="MCQ4838693.1"/>
    </source>
</evidence>
<dbReference type="InterPro" id="IPR008207">
    <property type="entry name" value="Sig_transdc_His_kin_Hpt_dom"/>
</dbReference>
<accession>A0ABT1RVQ4</accession>
<dbReference type="RefSeq" id="WP_066867306.1">
    <property type="nucleotide sequence ID" value="NZ_CABKVV010000014.1"/>
</dbReference>
<dbReference type="Gene3D" id="1.20.120.160">
    <property type="entry name" value="HPT domain"/>
    <property type="match status" value="1"/>
</dbReference>
<reference evidence="2 3" key="1">
    <citation type="submission" date="2022-06" db="EMBL/GenBank/DDBJ databases">
        <title>Isolation of gut microbiota from human fecal samples.</title>
        <authorList>
            <person name="Pamer E.G."/>
            <person name="Barat B."/>
            <person name="Waligurski E."/>
            <person name="Medina S."/>
            <person name="Paddock L."/>
            <person name="Mostad J."/>
        </authorList>
    </citation>
    <scope>NUCLEOTIDE SEQUENCE [LARGE SCALE GENOMIC DNA]</scope>
    <source>
        <strain evidence="2 3">DFI.9.73</strain>
    </source>
</reference>
<evidence type="ECO:0000313" key="3">
    <source>
        <dbReference type="Proteomes" id="UP001524473"/>
    </source>
</evidence>
<dbReference type="InterPro" id="IPR036641">
    <property type="entry name" value="HPT_dom_sf"/>
</dbReference>
<feature type="domain" description="HPt" evidence="1">
    <location>
        <begin position="41"/>
        <end position="104"/>
    </location>
</feature>
<comment type="caution">
    <text evidence="2">The sequence shown here is derived from an EMBL/GenBank/DDBJ whole genome shotgun (WGS) entry which is preliminary data.</text>
</comment>
<dbReference type="GeneID" id="90533864"/>
<organism evidence="2 3">
    <name type="scientific">Neglectibacter timonensis</name>
    <dbReference type="NCBI Taxonomy" id="1776382"/>
    <lineage>
        <taxon>Bacteria</taxon>
        <taxon>Bacillati</taxon>
        <taxon>Bacillota</taxon>
        <taxon>Clostridia</taxon>
        <taxon>Eubacteriales</taxon>
        <taxon>Oscillospiraceae</taxon>
        <taxon>Neglectibacter</taxon>
    </lineage>
</organism>
<proteinExistence type="predicted"/>
<sequence length="118" mass="13080">MTIEECYTNMGADYGDVLRRLGNEDRVKRFLGKIPEDTSFSLLCEAYEKGDGREAFRAAHSLKGICMNLGLTVLYTSSAALAEELRGGALTEASASMLEQVKKDYQIVTECIRKFLQG</sequence>
<keyword evidence="3" id="KW-1185">Reference proteome</keyword>
<evidence type="ECO:0000259" key="1">
    <source>
        <dbReference type="Pfam" id="PF01627"/>
    </source>
</evidence>
<dbReference type="SUPFAM" id="SSF47226">
    <property type="entry name" value="Histidine-containing phosphotransfer domain, HPT domain"/>
    <property type="match status" value="1"/>
</dbReference>
<gene>
    <name evidence="2" type="ORF">NE695_02045</name>
</gene>